<reference evidence="1 2" key="1">
    <citation type="submission" date="2014-03" db="EMBL/GenBank/DDBJ databases">
        <authorList>
            <person name="Urmite Genomes U."/>
        </authorList>
    </citation>
    <scope>NUCLEOTIDE SEQUENCE [LARGE SCALE GENOMIC DNA]</scope>
    <source>
        <strain evidence="1 2">Vm-5</strain>
    </source>
</reference>
<sequence length="152" mass="17907">MKWKKADVAQYLEAKEYIDTILIPLIPYQMTGDTELEKNAFQNELTSVLANELEKELTGRIMLTPTYNYVKAADREEEVNRIHSWIEEIQQQPFPHIFLLTLDSSWKKHEQALDGTLLWLPGMKSGDLHSAEMHRFIRDQVEQVSELIRSYW</sequence>
<name>A0A024QC79_9BACI</name>
<dbReference type="RefSeq" id="WP_031335530.1">
    <property type="nucleotide sequence ID" value="NZ_BNER01000002.1"/>
</dbReference>
<evidence type="ECO:0008006" key="3">
    <source>
        <dbReference type="Google" id="ProtNLM"/>
    </source>
</evidence>
<comment type="caution">
    <text evidence="1">The sequence shown here is derived from an EMBL/GenBank/DDBJ whole genome shotgun (WGS) entry which is preliminary data.</text>
</comment>
<reference evidence="2" key="2">
    <citation type="submission" date="2014-05" db="EMBL/GenBank/DDBJ databases">
        <title>Draft genome sequence of Virgibacillus massiliensis Vm-5.</title>
        <authorList>
            <person name="Khelaifia S."/>
            <person name="Croce O."/>
            <person name="Lagier J.C."/>
            <person name="Raoult D."/>
        </authorList>
    </citation>
    <scope>NUCLEOTIDE SEQUENCE [LARGE SCALE GENOMIC DNA]</scope>
    <source>
        <strain evidence="2">Vm-5</strain>
    </source>
</reference>
<dbReference type="STRING" id="1462526.BN990_02129"/>
<evidence type="ECO:0000313" key="1">
    <source>
        <dbReference type="EMBL" id="CDQ39815.1"/>
    </source>
</evidence>
<dbReference type="OrthoDB" id="2678750at2"/>
<dbReference type="EMBL" id="CCDP010000001">
    <property type="protein sequence ID" value="CDQ39815.1"/>
    <property type="molecule type" value="Genomic_DNA"/>
</dbReference>
<proteinExistence type="predicted"/>
<dbReference type="AlphaFoldDB" id="A0A024QC79"/>
<organism evidence="1 2">
    <name type="scientific">Virgibacillus massiliensis</name>
    <dbReference type="NCBI Taxonomy" id="1462526"/>
    <lineage>
        <taxon>Bacteria</taxon>
        <taxon>Bacillati</taxon>
        <taxon>Bacillota</taxon>
        <taxon>Bacilli</taxon>
        <taxon>Bacillales</taxon>
        <taxon>Bacillaceae</taxon>
        <taxon>Virgibacillus</taxon>
    </lineage>
</organism>
<keyword evidence="2" id="KW-1185">Reference proteome</keyword>
<evidence type="ECO:0000313" key="2">
    <source>
        <dbReference type="Proteomes" id="UP000028875"/>
    </source>
</evidence>
<gene>
    <name evidence="1" type="ORF">BN990_02129</name>
</gene>
<dbReference type="InterPro" id="IPR019615">
    <property type="entry name" value="DUF2487"/>
</dbReference>
<dbReference type="Pfam" id="PF10673">
    <property type="entry name" value="DUF2487"/>
    <property type="match status" value="1"/>
</dbReference>
<accession>A0A024QC79</accession>
<dbReference type="Proteomes" id="UP000028875">
    <property type="component" value="Unassembled WGS sequence"/>
</dbReference>
<protein>
    <recommendedName>
        <fullName evidence="3">DUF2487 family protein</fullName>
    </recommendedName>
</protein>
<dbReference type="eggNOG" id="ENOG5032SRK">
    <property type="taxonomic scope" value="Bacteria"/>
</dbReference>